<dbReference type="PRINTS" id="PR00380">
    <property type="entry name" value="KINESINHEAVY"/>
</dbReference>
<feature type="compositionally biased region" description="Basic and acidic residues" evidence="16">
    <location>
        <begin position="432"/>
        <end position="451"/>
    </location>
</feature>
<name>A0A6G1QPJ2_CHAAH</name>
<evidence type="ECO:0000259" key="17">
    <source>
        <dbReference type="PROSITE" id="PS50067"/>
    </source>
</evidence>
<organism evidence="18 19">
    <name type="scientific">Channa argus</name>
    <name type="common">Northern snakehead</name>
    <name type="synonym">Ophicephalus argus</name>
    <dbReference type="NCBI Taxonomy" id="215402"/>
    <lineage>
        <taxon>Eukaryota</taxon>
        <taxon>Metazoa</taxon>
        <taxon>Chordata</taxon>
        <taxon>Craniata</taxon>
        <taxon>Vertebrata</taxon>
        <taxon>Euteleostomi</taxon>
        <taxon>Actinopterygii</taxon>
        <taxon>Neopterygii</taxon>
        <taxon>Teleostei</taxon>
        <taxon>Neoteleostei</taxon>
        <taxon>Acanthomorphata</taxon>
        <taxon>Anabantaria</taxon>
        <taxon>Anabantiformes</taxon>
        <taxon>Channoidei</taxon>
        <taxon>Channidae</taxon>
        <taxon>Channa</taxon>
    </lineage>
</organism>
<keyword evidence="5 13" id="KW-0547">Nucleotide-binding</keyword>
<dbReference type="GO" id="GO:0005524">
    <property type="term" value="F:ATP binding"/>
    <property type="evidence" value="ECO:0007669"/>
    <property type="project" value="UniProtKB-UniRule"/>
</dbReference>
<dbReference type="Pfam" id="PF00225">
    <property type="entry name" value="Kinesin"/>
    <property type="match status" value="1"/>
</dbReference>
<keyword evidence="11" id="KW-0966">Cell projection</keyword>
<evidence type="ECO:0000256" key="5">
    <source>
        <dbReference type="ARBA" id="ARBA00022741"/>
    </source>
</evidence>
<evidence type="ECO:0000313" key="19">
    <source>
        <dbReference type="Proteomes" id="UP000503349"/>
    </source>
</evidence>
<dbReference type="InterPro" id="IPR019821">
    <property type="entry name" value="Kinesin_motor_CS"/>
</dbReference>
<dbReference type="Gene3D" id="3.40.850.10">
    <property type="entry name" value="Kinesin motor domain"/>
    <property type="match status" value="1"/>
</dbReference>
<reference evidence="19" key="2">
    <citation type="submission" date="2019-02" db="EMBL/GenBank/DDBJ databases">
        <title>Opniocepnalus argus Var Kimnra genome.</title>
        <authorList>
            <person name="Zhou C."/>
            <person name="Xiao S."/>
        </authorList>
    </citation>
    <scope>NUCLEOTIDE SEQUENCE [LARGE SCALE GENOMIC DNA]</scope>
</reference>
<gene>
    <name evidence="18" type="ORF">EXN66_Car019902</name>
</gene>
<dbReference type="SMART" id="SM00129">
    <property type="entry name" value="KISc"/>
    <property type="match status" value="1"/>
</dbReference>
<evidence type="ECO:0000256" key="10">
    <source>
        <dbReference type="ARBA" id="ARBA00023212"/>
    </source>
</evidence>
<dbReference type="AlphaFoldDB" id="A0A6G1QPJ2"/>
<evidence type="ECO:0000256" key="11">
    <source>
        <dbReference type="ARBA" id="ARBA00023273"/>
    </source>
</evidence>
<dbReference type="PROSITE" id="PS00411">
    <property type="entry name" value="KINESIN_MOTOR_1"/>
    <property type="match status" value="1"/>
</dbReference>
<evidence type="ECO:0000256" key="8">
    <source>
        <dbReference type="ARBA" id="ARBA00023069"/>
    </source>
</evidence>
<keyword evidence="3" id="KW-0963">Cytoplasm</keyword>
<keyword evidence="9 13" id="KW-0505">Motor protein</keyword>
<feature type="compositionally biased region" description="Polar residues" evidence="16">
    <location>
        <begin position="840"/>
        <end position="854"/>
    </location>
</feature>
<feature type="region of interest" description="Disordered" evidence="16">
    <location>
        <begin position="427"/>
        <end position="463"/>
    </location>
</feature>
<dbReference type="EMBL" id="CM015731">
    <property type="protein sequence ID" value="KAF3704213.1"/>
    <property type="molecule type" value="Genomic_DNA"/>
</dbReference>
<dbReference type="Proteomes" id="UP000503349">
    <property type="component" value="Chromosome 20"/>
</dbReference>
<dbReference type="InterPro" id="IPR001752">
    <property type="entry name" value="Kinesin_motor_dom"/>
</dbReference>
<keyword evidence="19" id="KW-1185">Reference proteome</keyword>
<dbReference type="PANTHER" id="PTHR47968:SF13">
    <property type="entry name" value="KINESIN-LIKE PROTEIN KIF19 ISOFORM X1"/>
    <property type="match status" value="1"/>
</dbReference>
<feature type="region of interest" description="Disordered" evidence="16">
    <location>
        <begin position="724"/>
        <end position="749"/>
    </location>
</feature>
<feature type="binding site" evidence="13">
    <location>
        <begin position="64"/>
        <end position="71"/>
    </location>
    <ligand>
        <name>ATP</name>
        <dbReference type="ChEBI" id="CHEBI:30616"/>
    </ligand>
</feature>
<dbReference type="GO" id="GO:0005929">
    <property type="term" value="C:cilium"/>
    <property type="evidence" value="ECO:0007669"/>
    <property type="project" value="UniProtKB-SubCell"/>
</dbReference>
<protein>
    <recommendedName>
        <fullName evidence="14">Kinesin-like protein</fullName>
    </recommendedName>
</protein>
<dbReference type="FunFam" id="3.40.850.10:FF:000037">
    <property type="entry name" value="kinesin-like protein KIF19"/>
    <property type="match status" value="1"/>
</dbReference>
<feature type="region of interest" description="Disordered" evidence="16">
    <location>
        <begin position="782"/>
        <end position="916"/>
    </location>
</feature>
<feature type="compositionally biased region" description="Low complexity" evidence="16">
    <location>
        <begin position="724"/>
        <end position="740"/>
    </location>
</feature>
<evidence type="ECO:0000256" key="14">
    <source>
        <dbReference type="RuleBase" id="RU000394"/>
    </source>
</evidence>
<dbReference type="InterPro" id="IPR036961">
    <property type="entry name" value="Kinesin_motor_dom_sf"/>
</dbReference>
<evidence type="ECO:0000313" key="18">
    <source>
        <dbReference type="EMBL" id="KAF3704213.1"/>
    </source>
</evidence>
<accession>A0A6G1QPJ2</accession>
<evidence type="ECO:0000256" key="1">
    <source>
        <dbReference type="ARBA" id="ARBA00004138"/>
    </source>
</evidence>
<feature type="compositionally biased region" description="Polar residues" evidence="16">
    <location>
        <begin position="874"/>
        <end position="889"/>
    </location>
</feature>
<evidence type="ECO:0000256" key="12">
    <source>
        <dbReference type="ARBA" id="ARBA00055376"/>
    </source>
</evidence>
<dbReference type="PANTHER" id="PTHR47968">
    <property type="entry name" value="CENTROMERE PROTEIN E"/>
    <property type="match status" value="1"/>
</dbReference>
<evidence type="ECO:0000256" key="16">
    <source>
        <dbReference type="SAM" id="MobiDB-lite"/>
    </source>
</evidence>
<dbReference type="CDD" id="cd01370">
    <property type="entry name" value="KISc_KIP3_like"/>
    <property type="match status" value="1"/>
</dbReference>
<dbReference type="InterPro" id="IPR027417">
    <property type="entry name" value="P-loop_NTPase"/>
</dbReference>
<dbReference type="GO" id="GO:0008017">
    <property type="term" value="F:microtubule binding"/>
    <property type="evidence" value="ECO:0007669"/>
    <property type="project" value="InterPro"/>
</dbReference>
<dbReference type="GO" id="GO:0003777">
    <property type="term" value="F:microtubule motor activity"/>
    <property type="evidence" value="ECO:0007669"/>
    <property type="project" value="InterPro"/>
</dbReference>
<reference evidence="18 19" key="1">
    <citation type="submission" date="2019-02" db="EMBL/GenBank/DDBJ databases">
        <title>Opniocepnalus argus genome.</title>
        <authorList>
            <person name="Zhou C."/>
            <person name="Xiao S."/>
        </authorList>
    </citation>
    <scope>NUCLEOTIDE SEQUENCE [LARGE SCALE GENOMIC DNA]</scope>
    <source>
        <strain evidence="18">OARG1902GOOAL</strain>
        <tissue evidence="18">Muscle</tissue>
    </source>
</reference>
<dbReference type="SUPFAM" id="SSF52540">
    <property type="entry name" value="P-loop containing nucleoside triphosphate hydrolases"/>
    <property type="match status" value="1"/>
</dbReference>
<evidence type="ECO:0000256" key="4">
    <source>
        <dbReference type="ARBA" id="ARBA00022701"/>
    </source>
</evidence>
<keyword evidence="4 14" id="KW-0493">Microtubule</keyword>
<dbReference type="InterPro" id="IPR027640">
    <property type="entry name" value="Kinesin-like_fam"/>
</dbReference>
<sequence length="977" mass="110924">MVVLMDPMEDPDDILRANRSREKTYMFDVAFDYSASQEEVYRATTRGLIEGLISGYNATVFAYGPTGCGKTYTMLGTDKEPGIYVRTLNDLFRAIEETSDDMLYSVSMSYLEIYNEMIRDLLNPSSGFLDLREDSKGVIQVAGITEVSTINAQEIMELLMKGNKQRTQEPTAANQTSSRSHAVLQVAVKQQSRCRDVLQEVRFARLFMIDLAGSERASQTQNRGQRLKEGAHINRSLLALGNCINALSDKNANKYVNYRDSKLTRLLKDSLGGNSRTVMIAHISPASMAFEESRNTLTYADRAKSIRTRVKKNMINVSYHIAQYTNIISDLRCEIQRLKKKIADQASRQLNSDRADIRHVQAEVQAHSTQQSQAEMDQLKEQLLDAFRQQMEIRKSLMELENSNMEIQIDTSKHLLTIADWEQEQSRRRKKWQAERRKESVNKDESEKDSDSPESPPDSTETQEVAIARENLVSLMAEQKRIQKQKVLLERRFLELRDRAQRLEELLPRRVSSEEQREVLGLLCKVHELEIENAEMQSNALLKDNVIRQKNFVVQRFEQHRHLCDELIQQQRQFINDHSLLVPPHLQELYDMYMRGLDERKLDRAMALDKVTTRHTIKVTPEGSLPKITLPDQGRDNMQDMDSDQESVRNMCPDNRRGQAKTRRNTLPPILPESDNNRVFKSSPHARHIKNSAVMTPPPIHINGKGNRECVSCVQLQPLAPESALSSVSSHLDSSPESSETGGDTPLTQNERQQILKGVQSIVVKAARRRSKALELDALRLAPPHSPLDSKKQKSSLSLSDAPTRGLPVRHGRQPSPELRHATSDDNLSSSTGEGPGVASTWTRTRNRQVATKNKTPRDVVFEARRKKRRSRSFEVTGQAVPQTKTATAQRFRPLDSTSDPHLHVNGPPQAPMPRPQYRGVPLLAKIRANHITQQTGSNPESSTSHISNLKRGSYLRQPQPLLYVATTGTQARTRRH</sequence>
<dbReference type="PROSITE" id="PS50067">
    <property type="entry name" value="KINESIN_MOTOR_2"/>
    <property type="match status" value="1"/>
</dbReference>
<proteinExistence type="inferred from homology"/>
<feature type="coiled-coil region" evidence="15">
    <location>
        <begin position="321"/>
        <end position="389"/>
    </location>
</feature>
<keyword evidence="6 13" id="KW-0067">ATP-binding</keyword>
<keyword evidence="10" id="KW-0206">Cytoskeleton</keyword>
<feature type="coiled-coil region" evidence="15">
    <location>
        <begin position="465"/>
        <end position="544"/>
    </location>
</feature>
<evidence type="ECO:0000256" key="15">
    <source>
        <dbReference type="SAM" id="Coils"/>
    </source>
</evidence>
<keyword evidence="7 15" id="KW-0175">Coiled coil</keyword>
<evidence type="ECO:0000256" key="13">
    <source>
        <dbReference type="PROSITE-ProRule" id="PRU00283"/>
    </source>
</evidence>
<dbReference type="GO" id="GO:0005874">
    <property type="term" value="C:microtubule"/>
    <property type="evidence" value="ECO:0007669"/>
    <property type="project" value="UniProtKB-KW"/>
</dbReference>
<evidence type="ECO:0000256" key="2">
    <source>
        <dbReference type="ARBA" id="ARBA00004245"/>
    </source>
</evidence>
<evidence type="ECO:0000256" key="9">
    <source>
        <dbReference type="ARBA" id="ARBA00023175"/>
    </source>
</evidence>
<feature type="domain" description="Kinesin motor" evidence="17">
    <location>
        <begin position="1"/>
        <end position="306"/>
    </location>
</feature>
<comment type="function">
    <text evidence="12">Plus end-directed microtubule-dependent motor protein that regulates the length of motile cilia by mediating depolymerization of microtubules at ciliary tips.</text>
</comment>
<evidence type="ECO:0000256" key="3">
    <source>
        <dbReference type="ARBA" id="ARBA00022490"/>
    </source>
</evidence>
<evidence type="ECO:0000256" key="6">
    <source>
        <dbReference type="ARBA" id="ARBA00022840"/>
    </source>
</evidence>
<feature type="region of interest" description="Disordered" evidence="16">
    <location>
        <begin position="623"/>
        <end position="681"/>
    </location>
</feature>
<comment type="subcellular location">
    <subcellularLocation>
        <location evidence="1">Cell projection</location>
        <location evidence="1">Cilium</location>
    </subcellularLocation>
    <subcellularLocation>
        <location evidence="2">Cytoplasm</location>
        <location evidence="2">Cytoskeleton</location>
    </subcellularLocation>
</comment>
<comment type="similarity">
    <text evidence="13 14">Belongs to the TRAFAC class myosin-kinesin ATPase superfamily. Kinesin family.</text>
</comment>
<keyword evidence="8" id="KW-0969">Cilium</keyword>
<evidence type="ECO:0000256" key="7">
    <source>
        <dbReference type="ARBA" id="ARBA00023054"/>
    </source>
</evidence>
<dbReference type="GO" id="GO:0007018">
    <property type="term" value="P:microtubule-based movement"/>
    <property type="evidence" value="ECO:0007669"/>
    <property type="project" value="InterPro"/>
</dbReference>